<feature type="chain" id="PRO_5045654775" evidence="1">
    <location>
        <begin position="21"/>
        <end position="203"/>
    </location>
</feature>
<evidence type="ECO:0000313" key="3">
    <source>
        <dbReference type="Proteomes" id="UP001597118"/>
    </source>
</evidence>
<protein>
    <submittedName>
        <fullName evidence="2">DUF3575 domain-containing protein</fullName>
    </submittedName>
</protein>
<reference evidence="3" key="1">
    <citation type="journal article" date="2019" name="Int. J. Syst. Evol. Microbiol.">
        <title>The Global Catalogue of Microorganisms (GCM) 10K type strain sequencing project: providing services to taxonomists for standard genome sequencing and annotation.</title>
        <authorList>
            <consortium name="The Broad Institute Genomics Platform"/>
            <consortium name="The Broad Institute Genome Sequencing Center for Infectious Disease"/>
            <person name="Wu L."/>
            <person name="Ma J."/>
        </authorList>
    </citation>
    <scope>NUCLEOTIDE SEQUENCE [LARGE SCALE GENOMIC DNA]</scope>
    <source>
        <strain evidence="3">CCUG 53762</strain>
    </source>
</reference>
<accession>A0ABW4II49</accession>
<feature type="signal peptide" evidence="1">
    <location>
        <begin position="1"/>
        <end position="20"/>
    </location>
</feature>
<evidence type="ECO:0000313" key="2">
    <source>
        <dbReference type="EMBL" id="MFD1631743.1"/>
    </source>
</evidence>
<dbReference type="Proteomes" id="UP001597118">
    <property type="component" value="Unassembled WGS sequence"/>
</dbReference>
<gene>
    <name evidence="2" type="ORF">ACFSAH_17855</name>
</gene>
<organism evidence="2 3">
    <name type="scientific">Pseudopedobacter beijingensis</name>
    <dbReference type="NCBI Taxonomy" id="1207056"/>
    <lineage>
        <taxon>Bacteria</taxon>
        <taxon>Pseudomonadati</taxon>
        <taxon>Bacteroidota</taxon>
        <taxon>Sphingobacteriia</taxon>
        <taxon>Sphingobacteriales</taxon>
        <taxon>Sphingobacteriaceae</taxon>
        <taxon>Pseudopedobacter</taxon>
    </lineage>
</organism>
<dbReference type="RefSeq" id="WP_379664109.1">
    <property type="nucleotide sequence ID" value="NZ_JBHUDG010000050.1"/>
</dbReference>
<comment type="caution">
    <text evidence="2">The sequence shown here is derived from an EMBL/GenBank/DDBJ whole genome shotgun (WGS) entry which is preliminary data.</text>
</comment>
<sequence length="203" mass="23028">MKKLLPIILMFVLVSVVSYAQQEDNTSSEHSKETKENEYAETTDFGRNELKLNFSSIVLSTVDISYERIFEDNTAAGLALSYCFASKDYHADPSEFVWSVMPYYRFYFGKKQSAGLFIEAHAHAAQTRKIGDVYYSDPLNFWRNEGNYKDNFGYGFGFAVGTKLLTVKGLIGEVFFGAGRYLNKADGMPQIYPRVGITIGKRF</sequence>
<keyword evidence="3" id="KW-1185">Reference proteome</keyword>
<name>A0ABW4II49_9SPHI</name>
<evidence type="ECO:0000256" key="1">
    <source>
        <dbReference type="SAM" id="SignalP"/>
    </source>
</evidence>
<dbReference type="EMBL" id="JBHUDG010000050">
    <property type="protein sequence ID" value="MFD1631743.1"/>
    <property type="molecule type" value="Genomic_DNA"/>
</dbReference>
<proteinExistence type="predicted"/>
<keyword evidence="1" id="KW-0732">Signal</keyword>